<dbReference type="InterPro" id="IPR011990">
    <property type="entry name" value="TPR-like_helical_dom_sf"/>
</dbReference>
<dbReference type="SUPFAM" id="SSF48452">
    <property type="entry name" value="TPR-like"/>
    <property type="match status" value="1"/>
</dbReference>
<evidence type="ECO:0000256" key="1">
    <source>
        <dbReference type="ARBA" id="ARBA00004604"/>
    </source>
</evidence>
<keyword evidence="5" id="KW-0539">Nucleus</keyword>
<comment type="subcellular location">
    <subcellularLocation>
        <location evidence="1">Nucleus</location>
        <location evidence="1">Nucleolus</location>
    </subcellularLocation>
</comment>
<evidence type="ECO:0000259" key="6">
    <source>
        <dbReference type="Pfam" id="PF08640"/>
    </source>
</evidence>
<organism evidence="7 8">
    <name type="scientific">Lecanosticta acicola</name>
    <dbReference type="NCBI Taxonomy" id="111012"/>
    <lineage>
        <taxon>Eukaryota</taxon>
        <taxon>Fungi</taxon>
        <taxon>Dikarya</taxon>
        <taxon>Ascomycota</taxon>
        <taxon>Pezizomycotina</taxon>
        <taxon>Dothideomycetes</taxon>
        <taxon>Dothideomycetidae</taxon>
        <taxon>Mycosphaerellales</taxon>
        <taxon>Mycosphaerellaceae</taxon>
        <taxon>Lecanosticta</taxon>
    </lineage>
</organism>
<dbReference type="GO" id="GO:0034388">
    <property type="term" value="C:Pwp2p-containing subcomplex of 90S preribosome"/>
    <property type="evidence" value="ECO:0007669"/>
    <property type="project" value="TreeGrafter"/>
</dbReference>
<evidence type="ECO:0000256" key="3">
    <source>
        <dbReference type="ARBA" id="ARBA00022552"/>
    </source>
</evidence>
<sequence length="447" mass="50283">MAATTDRARFYLEQYVPELQEWSQKGIFSREEITSITKKRSDFEHILNARGSTPADYARYATYEMNLDALRKKRSKRLGAKATAFGGQSAQRTVFFVLDRATKKFPGDMGLWMQYISFCKKEKAGKKLGKVFTAVLRLHPRDWGLWILAAKHYAETQGDMGTARSYLQRGLRFNMDEERLWCEYIKLEMVYLAKIAARKKILGLDEKKDEERDKPREDQMDDEDMIALPAVTAEDFEPDAGKGVEEVDEDMLKRLDSVPAFTGGIPMALFDAAMKQFGQNAPEVAESIFDLVASFNHVPATPNILQHILEYLQNAPQAFACEAKRELLNVDSNSPDFPIALGKTLAHLKRGLSKVDEKQRSKLAEKAVLLLLPLAAGTDVGKRVDDADVQKAIEASMKKYAKIWGEAAAKPGKKATGPMALAEKKRKEGLDHEAYIIDRLVSGKRPI</sequence>
<name>A0AAI8Z6Y9_9PEZI</name>
<evidence type="ECO:0000313" key="7">
    <source>
        <dbReference type="EMBL" id="CAK4033613.1"/>
    </source>
</evidence>
<evidence type="ECO:0000256" key="4">
    <source>
        <dbReference type="ARBA" id="ARBA00022737"/>
    </source>
</evidence>
<dbReference type="SMART" id="SM00386">
    <property type="entry name" value="HAT"/>
    <property type="match status" value="3"/>
</dbReference>
<evidence type="ECO:0000313" key="8">
    <source>
        <dbReference type="Proteomes" id="UP001296104"/>
    </source>
</evidence>
<comment type="similarity">
    <text evidence="2">Belongs to the UTP6 family.</text>
</comment>
<keyword evidence="8" id="KW-1185">Reference proteome</keyword>
<dbReference type="PANTHER" id="PTHR23271:SF1">
    <property type="entry name" value="U3 SMALL NUCLEOLAR RNA-ASSOCIATED PROTEIN 6 HOMOLOG"/>
    <property type="match status" value="1"/>
</dbReference>
<dbReference type="Gene3D" id="1.25.40.10">
    <property type="entry name" value="Tetratricopeptide repeat domain"/>
    <property type="match status" value="1"/>
</dbReference>
<accession>A0AAI8Z6Y9</accession>
<gene>
    <name evidence="7" type="ORF">LECACI_7A008771</name>
</gene>
<dbReference type="GO" id="GO:0032040">
    <property type="term" value="C:small-subunit processome"/>
    <property type="evidence" value="ECO:0007669"/>
    <property type="project" value="TreeGrafter"/>
</dbReference>
<dbReference type="InterPro" id="IPR013949">
    <property type="entry name" value="Utp6"/>
</dbReference>
<dbReference type="InterPro" id="IPR003107">
    <property type="entry name" value="HAT"/>
</dbReference>
<feature type="domain" description="U3 small nucleolar RNA-associated protein 6 N-terminal" evidence="6">
    <location>
        <begin position="12"/>
        <end position="80"/>
    </location>
</feature>
<dbReference type="PANTHER" id="PTHR23271">
    <property type="entry name" value="HEPATOCELLULAR CARCINOMA-ASSOCIATED ANTIGEN 66"/>
    <property type="match status" value="1"/>
</dbReference>
<dbReference type="InterPro" id="IPR055347">
    <property type="entry name" value="UTP6_N"/>
</dbReference>
<keyword evidence="3" id="KW-0698">rRNA processing</keyword>
<dbReference type="Pfam" id="PF08640">
    <property type="entry name" value="U3_assoc_6"/>
    <property type="match status" value="1"/>
</dbReference>
<protein>
    <submittedName>
        <fullName evidence="7">Related to HAT (Half-A-TPR) repeat-containing</fullName>
    </submittedName>
</protein>
<dbReference type="GO" id="GO:0000462">
    <property type="term" value="P:maturation of SSU-rRNA from tricistronic rRNA transcript (SSU-rRNA, 5.8S rRNA, LSU-rRNA)"/>
    <property type="evidence" value="ECO:0007669"/>
    <property type="project" value="InterPro"/>
</dbReference>
<reference evidence="7" key="1">
    <citation type="submission" date="2023-11" db="EMBL/GenBank/DDBJ databases">
        <authorList>
            <person name="Alioto T."/>
            <person name="Alioto T."/>
            <person name="Gomez Garrido J."/>
        </authorList>
    </citation>
    <scope>NUCLEOTIDE SEQUENCE</scope>
</reference>
<proteinExistence type="inferred from homology"/>
<dbReference type="EMBL" id="CAVMBE010000089">
    <property type="protein sequence ID" value="CAK4033613.1"/>
    <property type="molecule type" value="Genomic_DNA"/>
</dbReference>
<dbReference type="Proteomes" id="UP001296104">
    <property type="component" value="Unassembled WGS sequence"/>
</dbReference>
<evidence type="ECO:0000256" key="2">
    <source>
        <dbReference type="ARBA" id="ARBA00010734"/>
    </source>
</evidence>
<comment type="caution">
    <text evidence="7">The sequence shown here is derived from an EMBL/GenBank/DDBJ whole genome shotgun (WGS) entry which is preliminary data.</text>
</comment>
<dbReference type="AlphaFoldDB" id="A0AAI8Z6Y9"/>
<evidence type="ECO:0000256" key="5">
    <source>
        <dbReference type="ARBA" id="ARBA00023242"/>
    </source>
</evidence>
<dbReference type="GO" id="GO:0030515">
    <property type="term" value="F:snoRNA binding"/>
    <property type="evidence" value="ECO:0007669"/>
    <property type="project" value="InterPro"/>
</dbReference>
<keyword evidence="4" id="KW-0677">Repeat</keyword>